<evidence type="ECO:0000313" key="4">
    <source>
        <dbReference type="Proteomes" id="UP000271683"/>
    </source>
</evidence>
<dbReference type="RefSeq" id="WP_071802916.1">
    <property type="nucleotide sequence ID" value="NZ_RJKL01000001.1"/>
</dbReference>
<evidence type="ECO:0000313" key="3">
    <source>
        <dbReference type="EMBL" id="ROP27821.1"/>
    </source>
</evidence>
<organism evidence="3 4">
    <name type="scientific">Couchioplanes caeruleus</name>
    <dbReference type="NCBI Taxonomy" id="56438"/>
    <lineage>
        <taxon>Bacteria</taxon>
        <taxon>Bacillati</taxon>
        <taxon>Actinomycetota</taxon>
        <taxon>Actinomycetes</taxon>
        <taxon>Micromonosporales</taxon>
        <taxon>Micromonosporaceae</taxon>
        <taxon>Couchioplanes</taxon>
    </lineage>
</organism>
<dbReference type="Proteomes" id="UP000271683">
    <property type="component" value="Unassembled WGS sequence"/>
</dbReference>
<reference evidence="3 4" key="1">
    <citation type="submission" date="2018-11" db="EMBL/GenBank/DDBJ databases">
        <title>Sequencing the genomes of 1000 actinobacteria strains.</title>
        <authorList>
            <person name="Klenk H.-P."/>
        </authorList>
    </citation>
    <scope>NUCLEOTIDE SEQUENCE [LARGE SCALE GENOMIC DNA]</scope>
    <source>
        <strain evidence="3 4">DSM 43634</strain>
    </source>
</reference>
<dbReference type="InterPro" id="IPR012347">
    <property type="entry name" value="Ferritin-like"/>
</dbReference>
<feature type="signal peptide" evidence="1">
    <location>
        <begin position="1"/>
        <end position="21"/>
    </location>
</feature>
<feature type="chain" id="PRO_5039686740" evidence="1">
    <location>
        <begin position="22"/>
        <end position="208"/>
    </location>
</feature>
<dbReference type="Pfam" id="PF03713">
    <property type="entry name" value="DUF305"/>
    <property type="match status" value="1"/>
</dbReference>
<proteinExistence type="predicted"/>
<accession>A0A3N1GC78</accession>
<name>A0A3N1GC78_9ACTN</name>
<dbReference type="InterPro" id="IPR005183">
    <property type="entry name" value="DUF305_CopM-like"/>
</dbReference>
<dbReference type="PANTHER" id="PTHR36933:SF1">
    <property type="entry name" value="SLL0788 PROTEIN"/>
    <property type="match status" value="1"/>
</dbReference>
<protein>
    <submittedName>
        <fullName evidence="3">Uncharacterized protein (DUF305 family)</fullName>
    </submittedName>
</protein>
<sequence length="208" mass="21802">MAPRRLAAALVLAATALVVLAFTVFGGAKEDAAPAAARPVAAVSVAPPTGADLNYALMMVVHHEQAVRMSRALVAKPGVPERVRLIADFIAHDQQREIDETNAWLTAWGHEPAKAHKHGAAPGTHGMLTEAQLRGLDAATTEQATPMFLRLMIEHHTGAITASRSLLDGGGRNVYIHGLAKHVINEQSAENDAMRALLPTGGAAAEAG</sequence>
<keyword evidence="1" id="KW-0732">Signal</keyword>
<dbReference type="Gene3D" id="1.20.1260.10">
    <property type="match status" value="1"/>
</dbReference>
<gene>
    <name evidence="3" type="ORF">EDD30_0516</name>
</gene>
<dbReference type="EMBL" id="RJKL01000001">
    <property type="protein sequence ID" value="ROP27821.1"/>
    <property type="molecule type" value="Genomic_DNA"/>
</dbReference>
<dbReference type="PANTHER" id="PTHR36933">
    <property type="entry name" value="SLL0788 PROTEIN"/>
    <property type="match status" value="1"/>
</dbReference>
<evidence type="ECO:0000259" key="2">
    <source>
        <dbReference type="Pfam" id="PF03713"/>
    </source>
</evidence>
<dbReference type="AlphaFoldDB" id="A0A3N1GC78"/>
<feature type="domain" description="DUF305" evidence="2">
    <location>
        <begin position="52"/>
        <end position="198"/>
    </location>
</feature>
<dbReference type="OrthoDB" id="26872at2"/>
<evidence type="ECO:0000256" key="1">
    <source>
        <dbReference type="SAM" id="SignalP"/>
    </source>
</evidence>
<comment type="caution">
    <text evidence="3">The sequence shown here is derived from an EMBL/GenBank/DDBJ whole genome shotgun (WGS) entry which is preliminary data.</text>
</comment>